<sequence>MPSFLHPGLLLLLLLLPFILLGAILAYRNQGQTWSRMVAPRLRKHLVKTSSPTRRWIALGLGLLGCALIIVALARPFRGETTTTEQISTRNILIAIDTSRSMLVRDGSPDRIATAKAMAIEVLEAFPNDRVGVLAFSGAPILMAPLTIDHGAVHETISQIDTEVIPSGGSDLSAAVSLALKTFKKTGQQANALIIISDGEDHSTQADLAAAEIRDSKTVVCAIGIGTPEGGIIPDPNFRDGKFRDNQGETVYSKMRTDALDSLARAGRGSFTPASSGSAAAISSALDSLQRDEQAGRKLTVPNEIFQWFLVPAIILLALCVIVHSEFLAHRIQAVKKSQPPAIKATTAVLMLAFVLTTSARAETLVQQADAAYTAGEYETALKLFTQALPEASGEDRRAIQFSIGSTAYKLKQWEKSNNYLSSALLTNNAKLQEQVHYNLGNALFQTGWNILQPPSATKKPSLLDIMRNILSPKKKEEQAKLTAEDVDHVIQLWEDSITHYQAALDLNPENKDADHNRKEVEKLLKQLREAKKQAEQEKEQQDKSQEGEGDKPKDQQDEGEEPDDQKGEGEKPKDDPEGEKTDGEGGDKPDENNPKDGDEGEETKDQPQQGDQPDPKNMERKDGESEEAYAARILKENSDSETRPVSRPQLRLRRPAKDW</sequence>
<dbReference type="InterPro" id="IPR050768">
    <property type="entry name" value="UPF0353/GerABKA_families"/>
</dbReference>
<dbReference type="PROSITE" id="PS50234">
    <property type="entry name" value="VWFA"/>
    <property type="match status" value="1"/>
</dbReference>
<evidence type="ECO:0000256" key="1">
    <source>
        <dbReference type="SAM" id="MobiDB-lite"/>
    </source>
</evidence>
<feature type="compositionally biased region" description="Basic residues" evidence="1">
    <location>
        <begin position="651"/>
        <end position="660"/>
    </location>
</feature>
<gene>
    <name evidence="4" type="ORF">NT6N_34110</name>
</gene>
<accession>A0AAT9FR61</accession>
<dbReference type="Gene3D" id="1.25.40.10">
    <property type="entry name" value="Tetratricopeptide repeat domain"/>
    <property type="match status" value="1"/>
</dbReference>
<feature type="compositionally biased region" description="Basic and acidic residues" evidence="1">
    <location>
        <begin position="634"/>
        <end position="645"/>
    </location>
</feature>
<evidence type="ECO:0000259" key="3">
    <source>
        <dbReference type="PROSITE" id="PS50234"/>
    </source>
</evidence>
<dbReference type="InterPro" id="IPR036465">
    <property type="entry name" value="vWFA_dom_sf"/>
</dbReference>
<reference evidence="4" key="1">
    <citation type="submission" date="2024-07" db="EMBL/GenBank/DDBJ databases">
        <title>Complete genome sequence of Verrucomicrobiaceae bacterium NT6N.</title>
        <authorList>
            <person name="Huang C."/>
            <person name="Takami H."/>
            <person name="Hamasaki K."/>
        </authorList>
    </citation>
    <scope>NUCLEOTIDE SEQUENCE</scope>
    <source>
        <strain evidence="4">NT6N</strain>
    </source>
</reference>
<dbReference type="PANTHER" id="PTHR22550:SF14">
    <property type="entry name" value="VWFA DOMAIN-CONTAINING PROTEIN"/>
    <property type="match status" value="1"/>
</dbReference>
<evidence type="ECO:0000313" key="4">
    <source>
        <dbReference type="EMBL" id="BDS08371.1"/>
    </source>
</evidence>
<dbReference type="SUPFAM" id="SSF53300">
    <property type="entry name" value="vWA-like"/>
    <property type="match status" value="1"/>
</dbReference>
<feature type="transmembrane region" description="Helical" evidence="2">
    <location>
        <begin position="6"/>
        <end position="27"/>
    </location>
</feature>
<feature type="compositionally biased region" description="Basic and acidic residues" evidence="1">
    <location>
        <begin position="530"/>
        <end position="557"/>
    </location>
</feature>
<feature type="domain" description="VWFA" evidence="3">
    <location>
        <begin position="91"/>
        <end position="289"/>
    </location>
</feature>
<proteinExistence type="predicted"/>
<dbReference type="KEGG" id="osu:NT6N_34110"/>
<dbReference type="SMART" id="SM00327">
    <property type="entry name" value="VWA"/>
    <property type="match status" value="1"/>
</dbReference>
<dbReference type="Pfam" id="PF13519">
    <property type="entry name" value="VWA_2"/>
    <property type="match status" value="1"/>
</dbReference>
<dbReference type="SUPFAM" id="SSF48452">
    <property type="entry name" value="TPR-like"/>
    <property type="match status" value="1"/>
</dbReference>
<keyword evidence="2" id="KW-1133">Transmembrane helix</keyword>
<dbReference type="AlphaFoldDB" id="A0AAT9FR61"/>
<keyword evidence="2" id="KW-0472">Membrane</keyword>
<protein>
    <recommendedName>
        <fullName evidence="3">VWFA domain-containing protein</fullName>
    </recommendedName>
</protein>
<evidence type="ECO:0000256" key="2">
    <source>
        <dbReference type="SAM" id="Phobius"/>
    </source>
</evidence>
<dbReference type="Pfam" id="PF07584">
    <property type="entry name" value="BatA"/>
    <property type="match status" value="1"/>
</dbReference>
<dbReference type="InterPro" id="IPR002035">
    <property type="entry name" value="VWF_A"/>
</dbReference>
<dbReference type="Gene3D" id="3.40.50.410">
    <property type="entry name" value="von Willebrand factor, type A domain"/>
    <property type="match status" value="1"/>
</dbReference>
<dbReference type="EMBL" id="AP026866">
    <property type="protein sequence ID" value="BDS08371.1"/>
    <property type="molecule type" value="Genomic_DNA"/>
</dbReference>
<feature type="compositionally biased region" description="Basic and acidic residues" evidence="1">
    <location>
        <begin position="565"/>
        <end position="598"/>
    </location>
</feature>
<organism evidence="4">
    <name type="scientific">Oceaniferula spumae</name>
    <dbReference type="NCBI Taxonomy" id="2979115"/>
    <lineage>
        <taxon>Bacteria</taxon>
        <taxon>Pseudomonadati</taxon>
        <taxon>Verrucomicrobiota</taxon>
        <taxon>Verrucomicrobiia</taxon>
        <taxon>Verrucomicrobiales</taxon>
        <taxon>Verrucomicrobiaceae</taxon>
        <taxon>Oceaniferula</taxon>
    </lineage>
</organism>
<feature type="compositionally biased region" description="Basic and acidic residues" evidence="1">
    <location>
        <begin position="614"/>
        <end position="624"/>
    </location>
</feature>
<dbReference type="InterPro" id="IPR011990">
    <property type="entry name" value="TPR-like_helical_dom_sf"/>
</dbReference>
<feature type="transmembrane region" description="Helical" evidence="2">
    <location>
        <begin position="56"/>
        <end position="74"/>
    </location>
</feature>
<dbReference type="InterPro" id="IPR024163">
    <property type="entry name" value="Aerotolerance_reg_N"/>
</dbReference>
<keyword evidence="2" id="KW-0812">Transmembrane</keyword>
<feature type="region of interest" description="Disordered" evidence="1">
    <location>
        <begin position="530"/>
        <end position="660"/>
    </location>
</feature>
<name>A0AAT9FR61_9BACT</name>
<dbReference type="PANTHER" id="PTHR22550">
    <property type="entry name" value="SPORE GERMINATION PROTEIN"/>
    <property type="match status" value="1"/>
</dbReference>